<feature type="transmembrane region" description="Helical" evidence="6">
    <location>
        <begin position="196"/>
        <end position="216"/>
    </location>
</feature>
<feature type="region of interest" description="Disordered" evidence="5">
    <location>
        <begin position="107"/>
        <end position="172"/>
    </location>
</feature>
<accession>A0A2K1QMX5</accession>
<evidence type="ECO:0000313" key="8">
    <source>
        <dbReference type="Proteomes" id="UP000243797"/>
    </source>
</evidence>
<comment type="caution">
    <text evidence="7">The sequence shown here is derived from an EMBL/GenBank/DDBJ whole genome shotgun (WGS) entry which is preliminary data.</text>
</comment>
<feature type="transmembrane region" description="Helical" evidence="6">
    <location>
        <begin position="252"/>
        <end position="273"/>
    </location>
</feature>
<evidence type="ECO:0000256" key="3">
    <source>
        <dbReference type="ARBA" id="ARBA00022989"/>
    </source>
</evidence>
<dbReference type="AlphaFoldDB" id="A0A2K1QMX5"/>
<reference evidence="7 8" key="1">
    <citation type="submission" date="2017-06" db="EMBL/GenBank/DDBJ databases">
        <title>Draft genome sequence of a variant of Elsinoe murrayae.</title>
        <authorList>
            <person name="Cheng Q."/>
        </authorList>
    </citation>
    <scope>NUCLEOTIDE SEQUENCE [LARGE SCALE GENOMIC DNA]</scope>
    <source>
        <strain evidence="7 8">CQ-2017a</strain>
    </source>
</reference>
<evidence type="ECO:0000256" key="6">
    <source>
        <dbReference type="SAM" id="Phobius"/>
    </source>
</evidence>
<feature type="transmembrane region" description="Helical" evidence="6">
    <location>
        <begin position="392"/>
        <end position="412"/>
    </location>
</feature>
<dbReference type="EMBL" id="NKHZ01000058">
    <property type="protein sequence ID" value="PNS16351.1"/>
    <property type="molecule type" value="Genomic_DNA"/>
</dbReference>
<feature type="transmembrane region" description="Helical" evidence="6">
    <location>
        <begin position="424"/>
        <end position="444"/>
    </location>
</feature>
<organism evidence="7 8">
    <name type="scientific">Sphaceloma murrayae</name>
    <dbReference type="NCBI Taxonomy" id="2082308"/>
    <lineage>
        <taxon>Eukaryota</taxon>
        <taxon>Fungi</taxon>
        <taxon>Dikarya</taxon>
        <taxon>Ascomycota</taxon>
        <taxon>Pezizomycotina</taxon>
        <taxon>Dothideomycetes</taxon>
        <taxon>Dothideomycetidae</taxon>
        <taxon>Myriangiales</taxon>
        <taxon>Elsinoaceae</taxon>
        <taxon>Sphaceloma</taxon>
    </lineage>
</organism>
<keyword evidence="4 6" id="KW-0472">Membrane</keyword>
<keyword evidence="2 6" id="KW-0812">Transmembrane</keyword>
<comment type="subcellular location">
    <subcellularLocation>
        <location evidence="1">Membrane</location>
        <topology evidence="1">Multi-pass membrane protein</topology>
    </subcellularLocation>
</comment>
<feature type="transmembrane region" description="Helical" evidence="6">
    <location>
        <begin position="336"/>
        <end position="357"/>
    </location>
</feature>
<dbReference type="PANTHER" id="PTHR30249">
    <property type="entry name" value="PUTATIVE SEROTONIN TRANSPORTER"/>
    <property type="match status" value="1"/>
</dbReference>
<proteinExistence type="predicted"/>
<evidence type="ECO:0000313" key="7">
    <source>
        <dbReference type="EMBL" id="PNS16351.1"/>
    </source>
</evidence>
<keyword evidence="3 6" id="KW-1133">Transmembrane helix</keyword>
<evidence type="ECO:0000256" key="4">
    <source>
        <dbReference type="ARBA" id="ARBA00023136"/>
    </source>
</evidence>
<feature type="transmembrane region" description="Helical" evidence="6">
    <location>
        <begin position="456"/>
        <end position="478"/>
    </location>
</feature>
<evidence type="ECO:0000256" key="2">
    <source>
        <dbReference type="ARBA" id="ARBA00022692"/>
    </source>
</evidence>
<dbReference type="GO" id="GO:0016020">
    <property type="term" value="C:membrane"/>
    <property type="evidence" value="ECO:0007669"/>
    <property type="project" value="UniProtKB-SubCell"/>
</dbReference>
<dbReference type="PANTHER" id="PTHR30249:SF0">
    <property type="entry name" value="PLASTIDAL GLYCOLATE_GLYCERATE TRANSLOCATOR 1, CHLOROPLASTIC"/>
    <property type="match status" value="1"/>
</dbReference>
<keyword evidence="8" id="KW-1185">Reference proteome</keyword>
<dbReference type="InParanoid" id="A0A2K1QMX5"/>
<gene>
    <name evidence="7" type="ORF">CAC42_6458</name>
</gene>
<dbReference type="Proteomes" id="UP000243797">
    <property type="component" value="Unassembled WGS sequence"/>
</dbReference>
<protein>
    <recommendedName>
        <fullName evidence="9">Plastidal glycolate/glycerate translocator 1, chloroplastic</fullName>
    </recommendedName>
</protein>
<dbReference type="Pfam" id="PF04172">
    <property type="entry name" value="LrgB"/>
    <property type="match status" value="1"/>
</dbReference>
<evidence type="ECO:0000256" key="1">
    <source>
        <dbReference type="ARBA" id="ARBA00004141"/>
    </source>
</evidence>
<sequence>MCETTLGDRITKSLISVLDVPCGFALRYINLFFCPAFVTLPLSPDISGAEVGKIVAVFGKIYINYGADSSLTLVVIGYAALFSFTAYFVRGLQSLLGTSKRAITERAEEMGSEDDGIPLTERRPSQSRDEAFQDSTMTRSSAAQTPSTIRIPGRAQDPSRVTGTGGPPLASIERPSRLAVPRLQQDAPALSRAQNWATIIISYLDILTFGMLFLFIGLPVYYAVGYAMPAQLGINVICYLSATRLPAKYKTYLHPVLVSSALTIVAIWVFALVHRRSLRDGLTSYSTGARYTRLWEKHPDQQPPGAGDIFGSILDVSIVALGLPMFQYRQELRNRFLAIMIPNISLSVGSLLVYPAVCHAIGISGPRSLAFASRSLTLALATPATQNLGGDLYTVAPLCIFSGIVGVVIGPWALRTLKVPEDDYITRGVTLGANSSAVATALLLTTDPRAAAFSSLSMGLFGTITVALTSVPPFVAFVRSLVGL</sequence>
<evidence type="ECO:0008006" key="9">
    <source>
        <dbReference type="Google" id="ProtNLM"/>
    </source>
</evidence>
<feature type="compositionally biased region" description="Basic and acidic residues" evidence="5">
    <location>
        <begin position="120"/>
        <end position="131"/>
    </location>
</feature>
<evidence type="ECO:0000256" key="5">
    <source>
        <dbReference type="SAM" id="MobiDB-lite"/>
    </source>
</evidence>
<feature type="transmembrane region" description="Helical" evidence="6">
    <location>
        <begin position="70"/>
        <end position="89"/>
    </location>
</feature>
<dbReference type="OrthoDB" id="2502820at2759"/>
<dbReference type="InterPro" id="IPR007300">
    <property type="entry name" value="CidB/LrgB"/>
</dbReference>
<name>A0A2K1QMX5_9PEZI</name>
<feature type="compositionally biased region" description="Polar residues" evidence="5">
    <location>
        <begin position="133"/>
        <end position="148"/>
    </location>
</feature>